<evidence type="ECO:0008006" key="6">
    <source>
        <dbReference type="Google" id="ProtNLM"/>
    </source>
</evidence>
<evidence type="ECO:0000313" key="2">
    <source>
        <dbReference type="EMBL" id="SDT93737.1"/>
    </source>
</evidence>
<dbReference type="Pfam" id="PF14015">
    <property type="entry name" value="DUF4231"/>
    <property type="match status" value="1"/>
</dbReference>
<reference evidence="2" key="1">
    <citation type="submission" date="2016-10" db="EMBL/GenBank/DDBJ databases">
        <authorList>
            <person name="de Groot N.N."/>
        </authorList>
    </citation>
    <scope>NUCLEOTIDE SEQUENCE [LARGE SCALE GENOMIC DNA]</scope>
    <source>
        <strain evidence="2">Nm10</strain>
    </source>
</reference>
<reference evidence="3 5" key="3">
    <citation type="submission" date="2017-09" db="EMBL/GenBank/DDBJ databases">
        <authorList>
            <person name="Ehlers B."/>
            <person name="Leendertz F.H."/>
        </authorList>
    </citation>
    <scope>NUCLEOTIDE SEQUENCE [LARGE SCALE GENOMIC DNA]</scope>
    <source>
        <strain evidence="3 5">Nm42</strain>
    </source>
</reference>
<gene>
    <name evidence="2" type="ORF">SAMN05216406_11220</name>
    <name evidence="3" type="ORF">SAMN06297164_0675</name>
</gene>
<evidence type="ECO:0000313" key="5">
    <source>
        <dbReference type="Proteomes" id="UP000219335"/>
    </source>
</evidence>
<evidence type="ECO:0000313" key="4">
    <source>
        <dbReference type="Proteomes" id="UP000182882"/>
    </source>
</evidence>
<dbReference type="EMBL" id="OCMU01000001">
    <property type="protein sequence ID" value="SOD16641.1"/>
    <property type="molecule type" value="Genomic_DNA"/>
</dbReference>
<dbReference type="EMBL" id="FNLN01000012">
    <property type="protein sequence ID" value="SDT93737.1"/>
    <property type="molecule type" value="Genomic_DNA"/>
</dbReference>
<dbReference type="NCBIfam" id="NF033634">
    <property type="entry name" value="SLATT_1"/>
    <property type="match status" value="1"/>
</dbReference>
<feature type="transmembrane region" description="Helical" evidence="1">
    <location>
        <begin position="74"/>
        <end position="96"/>
    </location>
</feature>
<accession>A0A0S3AGG3</accession>
<dbReference type="InterPro" id="IPR025325">
    <property type="entry name" value="DUF4231"/>
</dbReference>
<proteinExistence type="predicted"/>
<keyword evidence="1" id="KW-0812">Transmembrane</keyword>
<keyword evidence="1" id="KW-1133">Transmembrane helix</keyword>
<dbReference type="KEGG" id="nur:ATY38_01100"/>
<dbReference type="AlphaFoldDB" id="A0A0S3AGG3"/>
<keyword evidence="1" id="KW-0472">Membrane</keyword>
<dbReference type="RefSeq" id="WP_062557666.1">
    <property type="nucleotide sequence ID" value="NZ_CP013341.1"/>
</dbReference>
<evidence type="ECO:0000256" key="1">
    <source>
        <dbReference type="SAM" id="Phobius"/>
    </source>
</evidence>
<name>A0A0S3AGG3_9PROT</name>
<reference evidence="4" key="2">
    <citation type="submission" date="2016-10" db="EMBL/GenBank/DDBJ databases">
        <authorList>
            <person name="Varghese N."/>
            <person name="Submissions S."/>
        </authorList>
    </citation>
    <scope>NUCLEOTIDE SEQUENCE [LARGE SCALE GENOMIC DNA]</scope>
    <source>
        <strain evidence="4">Nm10</strain>
    </source>
</reference>
<dbReference type="Proteomes" id="UP000219335">
    <property type="component" value="Unassembled WGS sequence"/>
</dbReference>
<feature type="transmembrane region" description="Helical" evidence="1">
    <location>
        <begin position="50"/>
        <end position="68"/>
    </location>
</feature>
<dbReference type="Proteomes" id="UP000182882">
    <property type="component" value="Unassembled WGS sequence"/>
</dbReference>
<evidence type="ECO:0000313" key="3">
    <source>
        <dbReference type="EMBL" id="SOD16641.1"/>
    </source>
</evidence>
<protein>
    <recommendedName>
        <fullName evidence="6">SMODS and SLOG-associating 2TM effector domain-containing protein</fullName>
    </recommendedName>
</protein>
<organism evidence="3 5">
    <name type="scientific">Nitrosomonas ureae</name>
    <dbReference type="NCBI Taxonomy" id="44577"/>
    <lineage>
        <taxon>Bacteria</taxon>
        <taxon>Pseudomonadati</taxon>
        <taxon>Pseudomonadota</taxon>
        <taxon>Betaproteobacteria</taxon>
        <taxon>Nitrosomonadales</taxon>
        <taxon>Nitrosomonadaceae</taxon>
        <taxon>Nitrosomonas</taxon>
    </lineage>
</organism>
<sequence>MTENKEKHWSHQKLRPYSSMTPEEYIDERLNQFREWYDKKAVIAKRNYQWMRAITVIGSAVVPVLVNLPFDDSAIRYLTTAVSLVVVILISLESVFHFREQWKNYRSTEQWLAKEYFNFVTGEGPYRNQDEKEAFLNFVDRIENAIASENASTLNVMTTLSEKKAEAPAGHGKDG</sequence>
<keyword evidence="4" id="KW-1185">Reference proteome</keyword>